<dbReference type="Gene3D" id="1.20.58.160">
    <property type="match status" value="1"/>
</dbReference>
<evidence type="ECO:0000313" key="3">
    <source>
        <dbReference type="EMBL" id="QLL31197.1"/>
    </source>
</evidence>
<evidence type="ECO:0000259" key="2">
    <source>
        <dbReference type="PROSITE" id="PS50179"/>
    </source>
</evidence>
<dbReference type="PANTHER" id="PTHR47789">
    <property type="entry name" value="LAS SEVENTEEN-BINDING PROTEIN 5"/>
    <property type="match status" value="1"/>
</dbReference>
<reference evidence="3 4" key="1">
    <citation type="submission" date="2020-06" db="EMBL/GenBank/DDBJ databases">
        <title>The yeast mating-type switching endonuclease HO is a domesticated member of an unorthodox homing genetic element family.</title>
        <authorList>
            <person name="Coughlan A.Y."/>
            <person name="Lombardi L."/>
            <person name="Braun-Galleani S."/>
            <person name="Martos A.R."/>
            <person name="Galeote V."/>
            <person name="Bigey F."/>
            <person name="Dequin S."/>
            <person name="Byrne K.P."/>
            <person name="Wolfe K.H."/>
        </authorList>
    </citation>
    <scope>NUCLEOTIDE SEQUENCE [LARGE SCALE GENOMIC DNA]</scope>
    <source>
        <strain evidence="3 4">CBS764</strain>
    </source>
</reference>
<evidence type="ECO:0000313" key="4">
    <source>
        <dbReference type="Proteomes" id="UP000515788"/>
    </source>
</evidence>
<feature type="domain" description="VHS" evidence="2">
    <location>
        <begin position="21"/>
        <end position="159"/>
    </location>
</feature>
<dbReference type="InterPro" id="IPR045007">
    <property type="entry name" value="LSB5"/>
</dbReference>
<sequence length="337" mass="37535">MGLLSDHPHTAITDTIDRVVSTKEYALEVDLGTVVGLIRNGASDYEYITNQREAARVLRKKLKYGNRLQQSRSLDLLDLFVSQGIRFGALYNDDKLVDRLSGIALNRVPDSRGSRYNSKIVKKCANYVLSWCNYIEESGQQSNRSYASFVELGRSVKRRYSNAQQRRGRSNFMDDQADESIHASQQSDPDQLYGIPRIDIKKSAPAMRVVISDALAAAVALKNALMVLPQGKSSTDDEEATARFIQARALRRKILRYLQLVTEGEFLGSLIHANDELVSALAEYDEKSAESAESSSEELYSDEDGDGRSSEDDYDSRSLASTQPSTASNPFGDHNKI</sequence>
<dbReference type="GO" id="GO:0035091">
    <property type="term" value="F:phosphatidylinositol binding"/>
    <property type="evidence" value="ECO:0007669"/>
    <property type="project" value="InterPro"/>
</dbReference>
<feature type="region of interest" description="Disordered" evidence="1">
    <location>
        <begin position="285"/>
        <end position="337"/>
    </location>
</feature>
<feature type="compositionally biased region" description="Acidic residues" evidence="1">
    <location>
        <begin position="295"/>
        <end position="305"/>
    </location>
</feature>
<dbReference type="AlphaFoldDB" id="A0A7G3ZCG1"/>
<gene>
    <name evidence="3" type="ORF">HG536_0B00580</name>
</gene>
<dbReference type="GO" id="GO:0007015">
    <property type="term" value="P:actin filament organization"/>
    <property type="evidence" value="ECO:0007669"/>
    <property type="project" value="InterPro"/>
</dbReference>
<proteinExistence type="predicted"/>
<accession>A0A7G3ZCG1</accession>
<dbReference type="GO" id="GO:0051666">
    <property type="term" value="P:actin cortical patch localization"/>
    <property type="evidence" value="ECO:0007669"/>
    <property type="project" value="TreeGrafter"/>
</dbReference>
<dbReference type="PANTHER" id="PTHR47789:SF1">
    <property type="entry name" value="LAS SEVENTEEN-BINDING PROTEIN 5"/>
    <property type="match status" value="1"/>
</dbReference>
<dbReference type="RefSeq" id="XP_037137872.1">
    <property type="nucleotide sequence ID" value="XM_037281977.1"/>
</dbReference>
<protein>
    <recommendedName>
        <fullName evidence="2">VHS domain-containing protein</fullName>
    </recommendedName>
</protein>
<organism evidence="3 4">
    <name type="scientific">Torulaspora globosa</name>
    <dbReference type="NCBI Taxonomy" id="48254"/>
    <lineage>
        <taxon>Eukaryota</taxon>
        <taxon>Fungi</taxon>
        <taxon>Dikarya</taxon>
        <taxon>Ascomycota</taxon>
        <taxon>Saccharomycotina</taxon>
        <taxon>Saccharomycetes</taxon>
        <taxon>Saccharomycetales</taxon>
        <taxon>Saccharomycetaceae</taxon>
        <taxon>Torulaspora</taxon>
    </lineage>
</organism>
<dbReference type="Gene3D" id="1.25.40.90">
    <property type="match status" value="1"/>
</dbReference>
<dbReference type="PROSITE" id="PS50179">
    <property type="entry name" value="VHS"/>
    <property type="match status" value="1"/>
</dbReference>
<dbReference type="GO" id="GO:0007034">
    <property type="term" value="P:vacuolar transport"/>
    <property type="evidence" value="ECO:0007669"/>
    <property type="project" value="UniProtKB-ARBA"/>
</dbReference>
<dbReference type="CDD" id="cd16980">
    <property type="entry name" value="VHS_Lsb5"/>
    <property type="match status" value="1"/>
</dbReference>
<dbReference type="CDD" id="cd14232">
    <property type="entry name" value="GAT_LSB5"/>
    <property type="match status" value="1"/>
</dbReference>
<dbReference type="InterPro" id="IPR008942">
    <property type="entry name" value="ENTH_VHS"/>
</dbReference>
<feature type="compositionally biased region" description="Polar residues" evidence="1">
    <location>
        <begin position="319"/>
        <end position="329"/>
    </location>
</feature>
<dbReference type="InterPro" id="IPR044103">
    <property type="entry name" value="GAT_LSB5"/>
</dbReference>
<dbReference type="GO" id="GO:0006897">
    <property type="term" value="P:endocytosis"/>
    <property type="evidence" value="ECO:0007669"/>
    <property type="project" value="InterPro"/>
</dbReference>
<dbReference type="OrthoDB" id="10068368at2759"/>
<dbReference type="GeneID" id="59324316"/>
<dbReference type="GO" id="GO:0043130">
    <property type="term" value="F:ubiquitin binding"/>
    <property type="evidence" value="ECO:0007669"/>
    <property type="project" value="InterPro"/>
</dbReference>
<dbReference type="EMBL" id="CP059247">
    <property type="protein sequence ID" value="QLL31197.1"/>
    <property type="molecule type" value="Genomic_DNA"/>
</dbReference>
<dbReference type="SUPFAM" id="SSF48464">
    <property type="entry name" value="ENTH/VHS domain"/>
    <property type="match status" value="1"/>
</dbReference>
<dbReference type="SUPFAM" id="SSF89009">
    <property type="entry name" value="GAT-like domain"/>
    <property type="match status" value="1"/>
</dbReference>
<keyword evidence="4" id="KW-1185">Reference proteome</keyword>
<evidence type="ECO:0000256" key="1">
    <source>
        <dbReference type="SAM" id="MobiDB-lite"/>
    </source>
</evidence>
<dbReference type="InterPro" id="IPR002014">
    <property type="entry name" value="VHS_dom"/>
</dbReference>
<dbReference type="GO" id="GO:0030479">
    <property type="term" value="C:actin cortical patch"/>
    <property type="evidence" value="ECO:0007669"/>
    <property type="project" value="TreeGrafter"/>
</dbReference>
<feature type="region of interest" description="Disordered" evidence="1">
    <location>
        <begin position="160"/>
        <end position="189"/>
    </location>
</feature>
<dbReference type="KEGG" id="tgb:HG536_0B00580"/>
<dbReference type="InterPro" id="IPR038425">
    <property type="entry name" value="GAT_sf"/>
</dbReference>
<name>A0A7G3ZCG1_9SACH</name>
<dbReference type="Proteomes" id="UP000515788">
    <property type="component" value="Chromosome 2"/>
</dbReference>